<evidence type="ECO:0000256" key="7">
    <source>
        <dbReference type="ARBA" id="ARBA00022967"/>
    </source>
</evidence>
<feature type="transmembrane region" description="Helical" evidence="10">
    <location>
        <begin position="245"/>
        <end position="263"/>
    </location>
</feature>
<dbReference type="InterPro" id="IPR023299">
    <property type="entry name" value="ATPase_P-typ_cyto_dom_N"/>
</dbReference>
<accession>A0ABX2P630</accession>
<dbReference type="RefSeq" id="WP_267311774.1">
    <property type="nucleotide sequence ID" value="NZ_JABXXV010000006.1"/>
</dbReference>
<dbReference type="SUPFAM" id="SSF56784">
    <property type="entry name" value="HAD-like"/>
    <property type="match status" value="1"/>
</dbReference>
<dbReference type="Proteomes" id="UP001516351">
    <property type="component" value="Unassembled WGS sequence"/>
</dbReference>
<dbReference type="SFLD" id="SFLDG00002">
    <property type="entry name" value="C1.7:_P-type_atpase_like"/>
    <property type="match status" value="1"/>
</dbReference>
<dbReference type="CDD" id="cd00371">
    <property type="entry name" value="HMA"/>
    <property type="match status" value="2"/>
</dbReference>
<dbReference type="SUPFAM" id="SSF81665">
    <property type="entry name" value="Calcium ATPase, transmembrane domain M"/>
    <property type="match status" value="1"/>
</dbReference>
<dbReference type="SUPFAM" id="SSF81653">
    <property type="entry name" value="Calcium ATPase, transduction domain A"/>
    <property type="match status" value="1"/>
</dbReference>
<dbReference type="InterPro" id="IPR008250">
    <property type="entry name" value="ATPase_P-typ_transduc_dom_A_sf"/>
</dbReference>
<dbReference type="SFLD" id="SFLDF00027">
    <property type="entry name" value="p-type_atpase"/>
    <property type="match status" value="1"/>
</dbReference>
<evidence type="ECO:0000256" key="2">
    <source>
        <dbReference type="ARBA" id="ARBA00006024"/>
    </source>
</evidence>
<sequence>MSLQTLDLEVTGMSCAACAARLEKVLNRQTGLEAAVNFASSRAVITRAEGAPDLAAIEKLVEKTGFGLAHSEVTLLIGGMSCAACSARVEKILNRLPGVTASVNLATEQALVQVVNGAADETVLVRAIEKAGFSAEPAQEQAPSRKDGSEQRRAVIDLAITALFCLPFLIGMIGMAVGRHDLVPLWLQGICASVVQIYSARHFYRSAWHALRTGAANMNVLVCLGTSIAYGFSLIVTIFDIDLPVYFEASAFVILLVSVGRLLEARARHRAAAGLEALLTLKPETANRVEGDRIIVCPVASLRLGDVFLLRPGEAVPVDGEVIDGETEINESMLTGEANPVLRRSGDTIYAGTLNTTGILRARATSLGADTALARIVALVSRAQGSKAPIQRLADRVSAVFVPTIIVIALLTFFIGWAVTGSMSWSLVSAISVLVIACPCSLGLATPTALMVGTGKAASVGILFRNAEALERACRLTVLAFDKTGTITLGEPCVHDILPSADMTAEALLALAAALELNSEHPLGRAIVAEAKARGLGRPLNFERFRAVPGKGIEAWLGEDRYLIGTKDYLVSEEVVGASEIVTESAATQAVVARNGSCLGVITLTDRVRPEAGAIMSWLHESNIRSVMLTGDSQVMAETIAKEVGIDQISASLRPEGKVAAIEALRGPGEVIGMTGDGINDAPALAAADISIAIGSGSAAALETADLVLMSADLRAIQDALSLSRATVRKIKQNLGFAFGYNLAAIPLAACGFLSPAIAGGAMALSSVSVVTNSLLLNRWRSQRIPTRSSRGI</sequence>
<evidence type="ECO:0000313" key="13">
    <source>
        <dbReference type="Proteomes" id="UP001516351"/>
    </source>
</evidence>
<protein>
    <submittedName>
        <fullName evidence="12">Copper-translocating P-type ATPase</fullName>
    </submittedName>
</protein>
<keyword evidence="4 10" id="KW-0479">Metal-binding</keyword>
<dbReference type="InterPro" id="IPR018303">
    <property type="entry name" value="ATPase_P-typ_P_site"/>
</dbReference>
<evidence type="ECO:0000256" key="3">
    <source>
        <dbReference type="ARBA" id="ARBA00022692"/>
    </source>
</evidence>
<dbReference type="PRINTS" id="PR00119">
    <property type="entry name" value="CATATPASE"/>
</dbReference>
<dbReference type="Gene3D" id="3.40.50.1000">
    <property type="entry name" value="HAD superfamily/HAD-like"/>
    <property type="match status" value="1"/>
</dbReference>
<keyword evidence="8 10" id="KW-1133">Transmembrane helix</keyword>
<dbReference type="InterPro" id="IPR059000">
    <property type="entry name" value="ATPase_P-type_domA"/>
</dbReference>
<dbReference type="InterPro" id="IPR023298">
    <property type="entry name" value="ATPase_P-typ_TM_dom_sf"/>
</dbReference>
<evidence type="ECO:0000256" key="5">
    <source>
        <dbReference type="ARBA" id="ARBA00022741"/>
    </source>
</evidence>
<dbReference type="Gene3D" id="3.40.1110.10">
    <property type="entry name" value="Calcium-transporting ATPase, cytoplasmic domain N"/>
    <property type="match status" value="1"/>
</dbReference>
<comment type="caution">
    <text evidence="12">The sequence shown here is derived from an EMBL/GenBank/DDBJ whole genome shotgun (WGS) entry which is preliminary data.</text>
</comment>
<feature type="domain" description="HMA" evidence="11">
    <location>
        <begin position="71"/>
        <end position="136"/>
    </location>
</feature>
<dbReference type="Pfam" id="PF00702">
    <property type="entry name" value="Hydrolase"/>
    <property type="match status" value="1"/>
</dbReference>
<dbReference type="Pfam" id="PF00122">
    <property type="entry name" value="E1-E2_ATPase"/>
    <property type="match status" value="1"/>
</dbReference>
<proteinExistence type="inferred from homology"/>
<feature type="transmembrane region" description="Helical" evidence="10">
    <location>
        <begin position="425"/>
        <end position="446"/>
    </location>
</feature>
<keyword evidence="10" id="KW-1003">Cell membrane</keyword>
<feature type="transmembrane region" description="Helical" evidence="10">
    <location>
        <begin position="761"/>
        <end position="780"/>
    </location>
</feature>
<dbReference type="PANTHER" id="PTHR43520:SF8">
    <property type="entry name" value="P-TYPE CU(+) TRANSPORTER"/>
    <property type="match status" value="1"/>
</dbReference>
<dbReference type="InterPro" id="IPR023214">
    <property type="entry name" value="HAD_sf"/>
</dbReference>
<dbReference type="SUPFAM" id="SSF55008">
    <property type="entry name" value="HMA, heavy metal-associated domain"/>
    <property type="match status" value="2"/>
</dbReference>
<reference evidence="12 13" key="1">
    <citation type="submission" date="2020-06" db="EMBL/GenBank/DDBJ databases">
        <title>Synonyms of Asaia species.</title>
        <authorList>
            <person name="Sombolestani A."/>
        </authorList>
    </citation>
    <scope>NUCLEOTIDE SEQUENCE [LARGE SCALE GENOMIC DNA]</scope>
    <source>
        <strain evidence="12 13">LMG 27047</strain>
    </source>
</reference>
<feature type="domain" description="HMA" evidence="11">
    <location>
        <begin position="4"/>
        <end position="69"/>
    </location>
</feature>
<dbReference type="NCBIfam" id="TIGR01511">
    <property type="entry name" value="ATPase-IB1_Cu"/>
    <property type="match status" value="1"/>
</dbReference>
<dbReference type="PROSITE" id="PS01047">
    <property type="entry name" value="HMA_1"/>
    <property type="match status" value="2"/>
</dbReference>
<dbReference type="NCBIfam" id="TIGR01525">
    <property type="entry name" value="ATPase-IB_hvy"/>
    <property type="match status" value="1"/>
</dbReference>
<dbReference type="InterPro" id="IPR001757">
    <property type="entry name" value="P_typ_ATPase"/>
</dbReference>
<evidence type="ECO:0000256" key="6">
    <source>
        <dbReference type="ARBA" id="ARBA00022840"/>
    </source>
</evidence>
<dbReference type="InterPro" id="IPR044492">
    <property type="entry name" value="P_typ_ATPase_HD_dom"/>
</dbReference>
<keyword evidence="7" id="KW-1278">Translocase</keyword>
<feature type="transmembrane region" description="Helical" evidence="10">
    <location>
        <begin position="735"/>
        <end position="755"/>
    </location>
</feature>
<keyword evidence="9 10" id="KW-0472">Membrane</keyword>
<keyword evidence="5 10" id="KW-0547">Nucleotide-binding</keyword>
<keyword evidence="13" id="KW-1185">Reference proteome</keyword>
<evidence type="ECO:0000256" key="9">
    <source>
        <dbReference type="ARBA" id="ARBA00023136"/>
    </source>
</evidence>
<dbReference type="InterPro" id="IPR036163">
    <property type="entry name" value="HMA_dom_sf"/>
</dbReference>
<feature type="transmembrane region" description="Helical" evidence="10">
    <location>
        <begin position="154"/>
        <end position="177"/>
    </location>
</feature>
<feature type="transmembrane region" description="Helical" evidence="10">
    <location>
        <begin position="397"/>
        <end position="419"/>
    </location>
</feature>
<dbReference type="CDD" id="cd02094">
    <property type="entry name" value="P-type_ATPase_Cu-like"/>
    <property type="match status" value="1"/>
</dbReference>
<dbReference type="Gene3D" id="3.30.70.100">
    <property type="match status" value="2"/>
</dbReference>
<dbReference type="PRINTS" id="PR00120">
    <property type="entry name" value="HATPASE"/>
</dbReference>
<evidence type="ECO:0000256" key="1">
    <source>
        <dbReference type="ARBA" id="ARBA00004127"/>
    </source>
</evidence>
<dbReference type="PROSITE" id="PS00154">
    <property type="entry name" value="ATPASE_E1_E2"/>
    <property type="match status" value="1"/>
</dbReference>
<evidence type="ECO:0000256" key="4">
    <source>
        <dbReference type="ARBA" id="ARBA00022723"/>
    </source>
</evidence>
<organism evidence="12 13">
    <name type="scientific">Asaia spathodeae</name>
    <dbReference type="NCBI Taxonomy" id="657016"/>
    <lineage>
        <taxon>Bacteria</taxon>
        <taxon>Pseudomonadati</taxon>
        <taxon>Pseudomonadota</taxon>
        <taxon>Alphaproteobacteria</taxon>
        <taxon>Acetobacterales</taxon>
        <taxon>Acetobacteraceae</taxon>
        <taxon>Asaia</taxon>
    </lineage>
</organism>
<dbReference type="Pfam" id="PF00403">
    <property type="entry name" value="HMA"/>
    <property type="match status" value="2"/>
</dbReference>
<dbReference type="EMBL" id="JABXXV010000006">
    <property type="protein sequence ID" value="NVN47408.1"/>
    <property type="molecule type" value="Genomic_DNA"/>
</dbReference>
<dbReference type="SFLD" id="SFLDS00003">
    <property type="entry name" value="Haloacid_Dehalogenase"/>
    <property type="match status" value="1"/>
</dbReference>
<keyword evidence="6 10" id="KW-0067">ATP-binding</keyword>
<dbReference type="Gene3D" id="2.70.150.10">
    <property type="entry name" value="Calcium-transporting ATPase, cytoplasmic transduction domain A"/>
    <property type="match status" value="1"/>
</dbReference>
<feature type="transmembrane region" description="Helical" evidence="10">
    <location>
        <begin position="216"/>
        <end position="239"/>
    </location>
</feature>
<comment type="similarity">
    <text evidence="2 10">Belongs to the cation transport ATPase (P-type) (TC 3.A.3) family. Type IB subfamily.</text>
</comment>
<evidence type="ECO:0000256" key="10">
    <source>
        <dbReference type="RuleBase" id="RU362081"/>
    </source>
</evidence>
<dbReference type="InterPro" id="IPR027256">
    <property type="entry name" value="P-typ_ATPase_IB"/>
</dbReference>
<name>A0ABX2P630_9PROT</name>
<dbReference type="InterPro" id="IPR017969">
    <property type="entry name" value="Heavy-metal-associated_CS"/>
</dbReference>
<dbReference type="NCBIfam" id="TIGR01494">
    <property type="entry name" value="ATPase_P-type"/>
    <property type="match status" value="1"/>
</dbReference>
<evidence type="ECO:0000256" key="8">
    <source>
        <dbReference type="ARBA" id="ARBA00022989"/>
    </source>
</evidence>
<dbReference type="PANTHER" id="PTHR43520">
    <property type="entry name" value="ATP7, ISOFORM B"/>
    <property type="match status" value="1"/>
</dbReference>
<dbReference type="InterPro" id="IPR006121">
    <property type="entry name" value="HMA_dom"/>
</dbReference>
<keyword evidence="3 10" id="KW-0812">Transmembrane</keyword>
<evidence type="ECO:0000259" key="11">
    <source>
        <dbReference type="PROSITE" id="PS50846"/>
    </source>
</evidence>
<dbReference type="PROSITE" id="PS50846">
    <property type="entry name" value="HMA_2"/>
    <property type="match status" value="2"/>
</dbReference>
<comment type="subcellular location">
    <subcellularLocation>
        <location evidence="10">Cell membrane</location>
    </subcellularLocation>
    <subcellularLocation>
        <location evidence="1">Endomembrane system</location>
        <topology evidence="1">Multi-pass membrane protein</topology>
    </subcellularLocation>
</comment>
<evidence type="ECO:0000313" key="12">
    <source>
        <dbReference type="EMBL" id="NVN47408.1"/>
    </source>
</evidence>
<dbReference type="InterPro" id="IPR036412">
    <property type="entry name" value="HAD-like_sf"/>
</dbReference>
<gene>
    <name evidence="12" type="ORF">HW542_11395</name>
</gene>
<feature type="transmembrane region" description="Helical" evidence="10">
    <location>
        <begin position="183"/>
        <end position="204"/>
    </location>
</feature>